<sequence>MRRSATVLFACALAFCGLAGCQSKSSISTAKVTMQDGASYEDALKECFDAMHTSGGGGIFYAYMFPDEAVKAIKDSGKYDDLVQTFNESQEKSFALEESVYTFGSVTSSQELTDEQRSGIKRYFVNLCDPYIKMTEKEFDIKEGYELTFDYLRNGEKGGEESVIVLRLNDEGWKIITQ</sequence>
<dbReference type="Proteomes" id="UP000245720">
    <property type="component" value="Unassembled WGS sequence"/>
</dbReference>
<name>A0A315Y1E4_RUMFL</name>
<dbReference type="EMBL" id="QGDI01000005">
    <property type="protein sequence ID" value="PWJ13111.1"/>
    <property type="molecule type" value="Genomic_DNA"/>
</dbReference>
<gene>
    <name evidence="2" type="ORF">IE37_01610</name>
</gene>
<dbReference type="RefSeq" id="WP_109726392.1">
    <property type="nucleotide sequence ID" value="NZ_QGDI01000005.1"/>
</dbReference>
<accession>A0A315Y1E4</accession>
<organism evidence="2 3">
    <name type="scientific">Ruminococcus flavefaciens</name>
    <dbReference type="NCBI Taxonomy" id="1265"/>
    <lineage>
        <taxon>Bacteria</taxon>
        <taxon>Bacillati</taxon>
        <taxon>Bacillota</taxon>
        <taxon>Clostridia</taxon>
        <taxon>Eubacteriales</taxon>
        <taxon>Oscillospiraceae</taxon>
        <taxon>Ruminococcus</taxon>
    </lineage>
</organism>
<dbReference type="PROSITE" id="PS51257">
    <property type="entry name" value="PROKAR_LIPOPROTEIN"/>
    <property type="match status" value="1"/>
</dbReference>
<evidence type="ECO:0000256" key="1">
    <source>
        <dbReference type="SAM" id="SignalP"/>
    </source>
</evidence>
<feature type="chain" id="PRO_5038459050" evidence="1">
    <location>
        <begin position="20"/>
        <end position="178"/>
    </location>
</feature>
<proteinExistence type="predicted"/>
<evidence type="ECO:0000313" key="3">
    <source>
        <dbReference type="Proteomes" id="UP000245720"/>
    </source>
</evidence>
<comment type="caution">
    <text evidence="2">The sequence shown here is derived from an EMBL/GenBank/DDBJ whole genome shotgun (WGS) entry which is preliminary data.</text>
</comment>
<reference evidence="2 3" key="1">
    <citation type="submission" date="2018-05" db="EMBL/GenBank/DDBJ databases">
        <title>The Hungate 1000. A catalogue of reference genomes from the rumen microbiome.</title>
        <authorList>
            <person name="Kelly W."/>
        </authorList>
    </citation>
    <scope>NUCLEOTIDE SEQUENCE [LARGE SCALE GENOMIC DNA]</scope>
    <source>
        <strain evidence="2 3">SAb67</strain>
    </source>
</reference>
<dbReference type="OrthoDB" id="1821489at2"/>
<protein>
    <submittedName>
        <fullName evidence="2">Uncharacterized protein</fullName>
    </submittedName>
</protein>
<feature type="signal peptide" evidence="1">
    <location>
        <begin position="1"/>
        <end position="19"/>
    </location>
</feature>
<keyword evidence="1" id="KW-0732">Signal</keyword>
<dbReference type="AlphaFoldDB" id="A0A315Y1E4"/>
<evidence type="ECO:0000313" key="2">
    <source>
        <dbReference type="EMBL" id="PWJ13111.1"/>
    </source>
</evidence>